<evidence type="ECO:0000256" key="2">
    <source>
        <dbReference type="SAM" id="MobiDB-lite"/>
    </source>
</evidence>
<reference evidence="4" key="1">
    <citation type="journal article" date="2023" name="G3 (Bethesda)">
        <title>Whole genome assembly and annotation of the endangered Caribbean coral Acropora cervicornis.</title>
        <authorList>
            <person name="Selwyn J.D."/>
            <person name="Vollmer S.V."/>
        </authorList>
    </citation>
    <scope>NUCLEOTIDE SEQUENCE</scope>
    <source>
        <strain evidence="4">K2</strain>
    </source>
</reference>
<evidence type="ECO:0000259" key="3">
    <source>
        <dbReference type="PROSITE" id="PS50157"/>
    </source>
</evidence>
<dbReference type="AlphaFoldDB" id="A0AAD9UTB1"/>
<keyword evidence="1" id="KW-0862">Zinc</keyword>
<evidence type="ECO:0000256" key="1">
    <source>
        <dbReference type="PROSITE-ProRule" id="PRU00042"/>
    </source>
</evidence>
<evidence type="ECO:0000313" key="4">
    <source>
        <dbReference type="EMBL" id="KAK2549181.1"/>
    </source>
</evidence>
<proteinExistence type="predicted"/>
<dbReference type="PROSITE" id="PS50157">
    <property type="entry name" value="ZINC_FINGER_C2H2_2"/>
    <property type="match status" value="1"/>
</dbReference>
<sequence>FLGLKKKKSTHADNDSTKTKESSGDFHESRTSQAIYTCPEDGCTRVFQRHSALVKHLSAEKCIRSLEKHTILDLAKLGYQEILEEGVGVVPTKLDRRLLRKNCLRPCI</sequence>
<feature type="non-terminal residue" evidence="4">
    <location>
        <position position="108"/>
    </location>
</feature>
<protein>
    <recommendedName>
        <fullName evidence="3">C2H2-type domain-containing protein</fullName>
    </recommendedName>
</protein>
<feature type="region of interest" description="Disordered" evidence="2">
    <location>
        <begin position="1"/>
        <end position="30"/>
    </location>
</feature>
<gene>
    <name evidence="4" type="ORF">P5673_030396</name>
</gene>
<evidence type="ECO:0000313" key="5">
    <source>
        <dbReference type="Proteomes" id="UP001249851"/>
    </source>
</evidence>
<comment type="caution">
    <text evidence="4">The sequence shown here is derived from an EMBL/GenBank/DDBJ whole genome shotgun (WGS) entry which is preliminary data.</text>
</comment>
<keyword evidence="1" id="KW-0479">Metal-binding</keyword>
<feature type="domain" description="C2H2-type" evidence="3">
    <location>
        <begin position="36"/>
        <end position="69"/>
    </location>
</feature>
<feature type="compositionally biased region" description="Basic and acidic residues" evidence="2">
    <location>
        <begin position="10"/>
        <end position="30"/>
    </location>
</feature>
<name>A0AAD9UTB1_ACRCE</name>
<organism evidence="4 5">
    <name type="scientific">Acropora cervicornis</name>
    <name type="common">Staghorn coral</name>
    <dbReference type="NCBI Taxonomy" id="6130"/>
    <lineage>
        <taxon>Eukaryota</taxon>
        <taxon>Metazoa</taxon>
        <taxon>Cnidaria</taxon>
        <taxon>Anthozoa</taxon>
        <taxon>Hexacorallia</taxon>
        <taxon>Scleractinia</taxon>
        <taxon>Astrocoeniina</taxon>
        <taxon>Acroporidae</taxon>
        <taxon>Acropora</taxon>
    </lineage>
</organism>
<keyword evidence="5" id="KW-1185">Reference proteome</keyword>
<reference evidence="4" key="2">
    <citation type="journal article" date="2023" name="Science">
        <title>Genomic signatures of disease resistance in endangered staghorn corals.</title>
        <authorList>
            <person name="Vollmer S.V."/>
            <person name="Selwyn J.D."/>
            <person name="Despard B.A."/>
            <person name="Roesel C.L."/>
        </authorList>
    </citation>
    <scope>NUCLEOTIDE SEQUENCE</scope>
    <source>
        <strain evidence="4">K2</strain>
    </source>
</reference>
<dbReference type="Proteomes" id="UP001249851">
    <property type="component" value="Unassembled WGS sequence"/>
</dbReference>
<keyword evidence="1" id="KW-0863">Zinc-finger</keyword>
<dbReference type="GO" id="GO:0008270">
    <property type="term" value="F:zinc ion binding"/>
    <property type="evidence" value="ECO:0007669"/>
    <property type="project" value="UniProtKB-KW"/>
</dbReference>
<accession>A0AAD9UTB1</accession>
<dbReference type="EMBL" id="JARQWQ010000130">
    <property type="protein sequence ID" value="KAK2549181.1"/>
    <property type="molecule type" value="Genomic_DNA"/>
</dbReference>
<dbReference type="InterPro" id="IPR013087">
    <property type="entry name" value="Znf_C2H2_type"/>
</dbReference>